<evidence type="ECO:0000259" key="1">
    <source>
        <dbReference type="Pfam" id="PF22483"/>
    </source>
</evidence>
<organism evidence="2 3">
    <name type="scientific">Mycolicibacterium agri</name>
    <name type="common">Mycobacterium agri</name>
    <dbReference type="NCBI Taxonomy" id="36811"/>
    <lineage>
        <taxon>Bacteria</taxon>
        <taxon>Bacillati</taxon>
        <taxon>Actinomycetota</taxon>
        <taxon>Actinomycetes</taxon>
        <taxon>Mycobacteriales</taxon>
        <taxon>Mycobacteriaceae</taxon>
        <taxon>Mycolicibacterium</taxon>
    </lineage>
</organism>
<feature type="domain" description="Transposase for insertion sequence element IS21-like C-terminal" evidence="1">
    <location>
        <begin position="47"/>
        <end position="118"/>
    </location>
</feature>
<evidence type="ECO:0000313" key="2">
    <source>
        <dbReference type="EMBL" id="GFG54776.1"/>
    </source>
</evidence>
<dbReference type="InterPro" id="IPR054353">
    <property type="entry name" value="IstA-like_C"/>
</dbReference>
<evidence type="ECO:0000313" key="3">
    <source>
        <dbReference type="Proteomes" id="UP000465302"/>
    </source>
</evidence>
<dbReference type="Pfam" id="PF22483">
    <property type="entry name" value="Mu-transpos_C_2"/>
    <property type="match status" value="1"/>
</dbReference>
<dbReference type="PANTHER" id="PTHR35004:SF8">
    <property type="entry name" value="TRANSPOSASE RV3428C-RELATED"/>
    <property type="match status" value="1"/>
</dbReference>
<gene>
    <name evidence="2" type="ORF">MAGR_62170</name>
</gene>
<accession>A0A7I9WC45</accession>
<dbReference type="Proteomes" id="UP000465302">
    <property type="component" value="Unassembled WGS sequence"/>
</dbReference>
<dbReference type="EMBL" id="BLKS01000003">
    <property type="protein sequence ID" value="GFG54776.1"/>
    <property type="molecule type" value="Genomic_DNA"/>
</dbReference>
<proteinExistence type="predicted"/>
<comment type="caution">
    <text evidence="2">The sequence shown here is derived from an EMBL/GenBank/DDBJ whole genome shotgun (WGS) entry which is preliminary data.</text>
</comment>
<name>A0A7I9WC45_MYCAG</name>
<dbReference type="PANTHER" id="PTHR35004">
    <property type="entry name" value="TRANSPOSASE RV3428C-RELATED"/>
    <property type="match status" value="1"/>
</dbReference>
<reference evidence="2 3" key="1">
    <citation type="journal article" date="2019" name="Emerg. Microbes Infect.">
        <title>Comprehensive subspecies identification of 175 nontuberculous mycobacteria species based on 7547 genomic profiles.</title>
        <authorList>
            <person name="Matsumoto Y."/>
            <person name="Kinjo T."/>
            <person name="Motooka D."/>
            <person name="Nabeya D."/>
            <person name="Jung N."/>
            <person name="Uechi K."/>
            <person name="Horii T."/>
            <person name="Iida T."/>
            <person name="Fujita J."/>
            <person name="Nakamura S."/>
        </authorList>
    </citation>
    <scope>NUCLEOTIDE SEQUENCE [LARGE SCALE GENOMIC DNA]</scope>
    <source>
        <strain evidence="2 3">JCM 6377</strain>
    </source>
</reference>
<protein>
    <recommendedName>
        <fullName evidence="1">Transposase for insertion sequence element IS21-like C-terminal domain-containing protein</fullName>
    </recommendedName>
</protein>
<sequence length="181" mass="20254">MPEVDSLAELNERIRGWEAEDDDRRIADRIRTVGEDFATEQPLLAPLPVEPFDPGLVLTPRVDRSSLITVRMVKYSVPVRFIGRKVRVSLRANEVVVFDGRTPIAAHPRIAAHRHQRATGPLPGSAQDQTRRVPRVERVGCRRATGTFTSAHEAFWAAARRVNGDASRTRELIDVLLLHAA</sequence>
<dbReference type="AlphaFoldDB" id="A0A7I9WC45"/>